<organism evidence="1 2">
    <name type="scientific">Klebsiella phage Sugarland</name>
    <dbReference type="NCBI Taxonomy" id="2053603"/>
    <lineage>
        <taxon>Viruses</taxon>
        <taxon>Duplodnaviria</taxon>
        <taxon>Heunggongvirae</taxon>
        <taxon>Uroviricota</taxon>
        <taxon>Caudoviricetes</taxon>
        <taxon>Demerecviridae</taxon>
        <taxon>Sugarlandvirus</taxon>
        <taxon>Sugarlandvirus sugarland</taxon>
    </lineage>
</organism>
<protein>
    <submittedName>
        <fullName evidence="1">Uncharacterized protein</fullName>
    </submittedName>
</protein>
<proteinExistence type="predicted"/>
<keyword evidence="2" id="KW-1185">Reference proteome</keyword>
<evidence type="ECO:0000313" key="1">
    <source>
        <dbReference type="EMBL" id="ATW61908.1"/>
    </source>
</evidence>
<dbReference type="Proteomes" id="UP000241037">
    <property type="component" value="Segment"/>
</dbReference>
<dbReference type="EMBL" id="MG459987">
    <property type="protein sequence ID" value="ATW61908.1"/>
    <property type="molecule type" value="Genomic_DNA"/>
</dbReference>
<reference evidence="1 2" key="1">
    <citation type="journal article" date="2018" name="Microbiol. Resour. Announc.">
        <title>Complete Genome Sequence of Klebsiella pneumoniae Siphophage Sugarland.</title>
        <authorList>
            <person name="Erickson S.G."/>
            <person name="Lessor L."/>
            <person name="O'Leary C.J."/>
            <person name="Gill J.J."/>
            <person name="Liu M."/>
        </authorList>
    </citation>
    <scope>NUCLEOTIDE SEQUENCE [LARGE SCALE GENOMIC DNA]</scope>
</reference>
<sequence>MNFSNFRENATLSQCHYLRRYRQSISSCLPHCFQ</sequence>
<evidence type="ECO:0000313" key="2">
    <source>
        <dbReference type="Proteomes" id="UP000241037"/>
    </source>
</evidence>
<accession>A0A2H4PGX8</accession>
<name>A0A2H4PGX8_9CAUD</name>
<gene>
    <name evidence="1" type="ORF">CPT_Sugarland_075</name>
</gene>